<proteinExistence type="predicted"/>
<reference evidence="3 4" key="1">
    <citation type="submission" date="2017-12" db="EMBL/GenBank/DDBJ databases">
        <title>Confluentibacter flavum sp. nov., isolated from the saline lake.</title>
        <authorList>
            <person name="Yu L."/>
        </authorList>
    </citation>
    <scope>NUCLEOTIDE SEQUENCE [LARGE SCALE GENOMIC DNA]</scope>
    <source>
        <strain evidence="3 4">3B</strain>
    </source>
</reference>
<dbReference type="Pfam" id="PF14730">
    <property type="entry name" value="DUF4468"/>
    <property type="match status" value="1"/>
</dbReference>
<keyword evidence="1" id="KW-0732">Signal</keyword>
<evidence type="ECO:0000313" key="3">
    <source>
        <dbReference type="EMBL" id="PKQ43565.1"/>
    </source>
</evidence>
<feature type="chain" id="PRO_5014755665" description="DUF4468 domain-containing protein" evidence="1">
    <location>
        <begin position="18"/>
        <end position="158"/>
    </location>
</feature>
<evidence type="ECO:0000313" key="4">
    <source>
        <dbReference type="Proteomes" id="UP000233435"/>
    </source>
</evidence>
<evidence type="ECO:0000256" key="1">
    <source>
        <dbReference type="SAM" id="SignalP"/>
    </source>
</evidence>
<feature type="domain" description="DUF4468" evidence="2">
    <location>
        <begin position="29"/>
        <end position="116"/>
    </location>
</feature>
<dbReference type="OrthoDB" id="1362989at2"/>
<dbReference type="Proteomes" id="UP000233435">
    <property type="component" value="Unassembled WGS sequence"/>
</dbReference>
<name>A0A2N3HF21_9FLAO</name>
<keyword evidence="4" id="KW-1185">Reference proteome</keyword>
<dbReference type="EMBL" id="PJEO01000057">
    <property type="protein sequence ID" value="PKQ43565.1"/>
    <property type="molecule type" value="Genomic_DNA"/>
</dbReference>
<dbReference type="AlphaFoldDB" id="A0A2N3HF21"/>
<evidence type="ECO:0000259" key="2">
    <source>
        <dbReference type="Pfam" id="PF14730"/>
    </source>
</evidence>
<sequence length="158" mass="18263">MKSLTLLVCAISLNIFAQSYNSKINGKTQIFEFDSILKNDIHSKLMSWVAINYKSANDVVQLNTADKIIVKGNFTVNSNFPTISILNTINYYPVNISFNHTLIIYIKDNRFKVDISFPEKTKVITLSDTDYFYDINQYNLDNIFTIYNMWATLHGYLC</sequence>
<feature type="signal peptide" evidence="1">
    <location>
        <begin position="1"/>
        <end position="17"/>
    </location>
</feature>
<organism evidence="3 4">
    <name type="scientific">Confluentibacter flavum</name>
    <dbReference type="NCBI Taxonomy" id="1909700"/>
    <lineage>
        <taxon>Bacteria</taxon>
        <taxon>Pseudomonadati</taxon>
        <taxon>Bacteroidota</taxon>
        <taxon>Flavobacteriia</taxon>
        <taxon>Flavobacteriales</taxon>
        <taxon>Flavobacteriaceae</taxon>
        <taxon>Confluentibacter</taxon>
    </lineage>
</organism>
<protein>
    <recommendedName>
        <fullName evidence="2">DUF4468 domain-containing protein</fullName>
    </recommendedName>
</protein>
<dbReference type="InterPro" id="IPR027823">
    <property type="entry name" value="DUF4468"/>
</dbReference>
<gene>
    <name evidence="3" type="ORF">CSW08_18020</name>
</gene>
<accession>A0A2N3HF21</accession>
<comment type="caution">
    <text evidence="3">The sequence shown here is derived from an EMBL/GenBank/DDBJ whole genome shotgun (WGS) entry which is preliminary data.</text>
</comment>